<dbReference type="Pfam" id="PF14298">
    <property type="entry name" value="DUF4374"/>
    <property type="match status" value="1"/>
</dbReference>
<keyword evidence="1" id="KW-0732">Signal</keyword>
<dbReference type="RefSeq" id="WP_412442418.1">
    <property type="nucleotide sequence ID" value="NZ_CACRUT010000023.1"/>
</dbReference>
<organism evidence="2">
    <name type="scientific">Paraprevotella clara</name>
    <dbReference type="NCBI Taxonomy" id="454154"/>
    <lineage>
        <taxon>Bacteria</taxon>
        <taxon>Pseudomonadati</taxon>
        <taxon>Bacteroidota</taxon>
        <taxon>Bacteroidia</taxon>
        <taxon>Bacteroidales</taxon>
        <taxon>Prevotellaceae</taxon>
        <taxon>Paraprevotella</taxon>
    </lineage>
</organism>
<dbReference type="AlphaFoldDB" id="A0A6N3FXZ4"/>
<dbReference type="EMBL" id="CACRUT010000023">
    <property type="protein sequence ID" value="VYU56716.1"/>
    <property type="molecule type" value="Genomic_DNA"/>
</dbReference>
<reference evidence="2" key="1">
    <citation type="submission" date="2019-11" db="EMBL/GenBank/DDBJ databases">
        <authorList>
            <person name="Feng L."/>
        </authorList>
    </citation>
    <scope>NUCLEOTIDE SEQUENCE</scope>
    <source>
        <strain evidence="2">PclaraLFYP37</strain>
    </source>
</reference>
<gene>
    <name evidence="2" type="ORF">PCLFYP37_00270</name>
</gene>
<feature type="signal peptide" evidence="1">
    <location>
        <begin position="1"/>
        <end position="24"/>
    </location>
</feature>
<dbReference type="PROSITE" id="PS51257">
    <property type="entry name" value="PROKAR_LIPOPROTEIN"/>
    <property type="match status" value="1"/>
</dbReference>
<accession>A0A6N3FXZ4</accession>
<evidence type="ECO:0008006" key="3">
    <source>
        <dbReference type="Google" id="ProtNLM"/>
    </source>
</evidence>
<dbReference type="InterPro" id="IPR025401">
    <property type="entry name" value="DUF4374"/>
</dbReference>
<evidence type="ECO:0000256" key="1">
    <source>
        <dbReference type="SAM" id="SignalP"/>
    </source>
</evidence>
<protein>
    <recommendedName>
        <fullName evidence="3">DUF4374 domain-containing protein</fullName>
    </recommendedName>
</protein>
<proteinExistence type="predicted"/>
<name>A0A6N3FXZ4_9BACT</name>
<sequence length="468" mass="49789">MEKRFFTWALAAALCAGGALTSCSDDDTTPGGGNGNDGTTTPGTSKYVIAAKADEGTYLVTSESLDEGTVSVLGNGTEAIGASYWVFYGQDYLFGLQYNDGNAGTGASYVLNATTGKVKEAREYTFNRVTTYGTWGDNVITSSTNDGSQEKDTQGNYAKYLQFNYLNVHSGNTTTGKRIAENFLGNGEIVSFAGFVEANGKLYTSVVPMGMSHYGVNTFPEKVTDQALIATQDGGQGSGSYTAGQIPSTQYPDKAFIAIYSGDSFNDTPIIVETDSIGFACGRNRSQYYQTIWAADNGDLYVFSPGYGRTATSSADLKKVTGQLPSGVVRIKAGQTTFDPDYYYNLEEQGTGHPMFRCWHITADYFLLQMYSEGTMSGKNAPTKELAVFKGESGTLTQVTEGLPAQDKISSFGIPFSDNGVAYIPVTTTDGDAPALYKIDPATAKATKGLTIITNNSVSAIGKLSATN</sequence>
<feature type="chain" id="PRO_5026760340" description="DUF4374 domain-containing protein" evidence="1">
    <location>
        <begin position="25"/>
        <end position="468"/>
    </location>
</feature>
<evidence type="ECO:0000313" key="2">
    <source>
        <dbReference type="EMBL" id="VYU56716.1"/>
    </source>
</evidence>